<dbReference type="AlphaFoldDB" id="A0A6A4HRD2"/>
<dbReference type="GO" id="GO:0070600">
    <property type="term" value="P:fungal-type cell wall (1-&gt;3)-alpha-glucan biosynthetic process"/>
    <property type="evidence" value="ECO:0007669"/>
    <property type="project" value="TreeGrafter"/>
</dbReference>
<reference evidence="1" key="1">
    <citation type="journal article" date="2019" name="Environ. Microbiol.">
        <title>Fungal ecological strategies reflected in gene transcription - a case study of two litter decomposers.</title>
        <authorList>
            <person name="Barbi F."/>
            <person name="Kohler A."/>
            <person name="Barry K."/>
            <person name="Baskaran P."/>
            <person name="Daum C."/>
            <person name="Fauchery L."/>
            <person name="Ihrmark K."/>
            <person name="Kuo A."/>
            <person name="LaButti K."/>
            <person name="Lipzen A."/>
            <person name="Morin E."/>
            <person name="Grigoriev I.V."/>
            <person name="Henrissat B."/>
            <person name="Lindahl B."/>
            <person name="Martin F."/>
        </authorList>
    </citation>
    <scope>NUCLEOTIDE SEQUENCE</scope>
    <source>
        <strain evidence="1">JB14</strain>
    </source>
</reference>
<organism evidence="1 2">
    <name type="scientific">Gymnopus androsaceus JB14</name>
    <dbReference type="NCBI Taxonomy" id="1447944"/>
    <lineage>
        <taxon>Eukaryota</taxon>
        <taxon>Fungi</taxon>
        <taxon>Dikarya</taxon>
        <taxon>Basidiomycota</taxon>
        <taxon>Agaricomycotina</taxon>
        <taxon>Agaricomycetes</taxon>
        <taxon>Agaricomycetidae</taxon>
        <taxon>Agaricales</taxon>
        <taxon>Marasmiineae</taxon>
        <taxon>Omphalotaceae</taxon>
        <taxon>Gymnopus</taxon>
    </lineage>
</organism>
<dbReference type="InterPro" id="IPR058655">
    <property type="entry name" value="Mok11-14/Ags1-like"/>
</dbReference>
<dbReference type="GO" id="GO:0047657">
    <property type="term" value="F:alpha-1,3-glucan synthase activity"/>
    <property type="evidence" value="ECO:0007669"/>
    <property type="project" value="TreeGrafter"/>
</dbReference>
<keyword evidence="2" id="KW-1185">Reference proteome</keyword>
<gene>
    <name evidence="1" type="ORF">BT96DRAFT_775569</name>
</gene>
<dbReference type="OrthoDB" id="512920at2759"/>
<dbReference type="EMBL" id="ML769443">
    <property type="protein sequence ID" value="KAE9401652.1"/>
    <property type="molecule type" value="Genomic_DNA"/>
</dbReference>
<evidence type="ECO:0000313" key="2">
    <source>
        <dbReference type="Proteomes" id="UP000799118"/>
    </source>
</evidence>
<dbReference type="GO" id="GO:0009277">
    <property type="term" value="C:fungal-type cell wall"/>
    <property type="evidence" value="ECO:0007669"/>
    <property type="project" value="TreeGrafter"/>
</dbReference>
<name>A0A6A4HRD2_9AGAR</name>
<dbReference type="PANTHER" id="PTHR47182:SF2">
    <property type="entry name" value="CELL WALL ALPHA-1,3-GLUCAN SYNTHASE AGS1"/>
    <property type="match status" value="1"/>
</dbReference>
<feature type="non-terminal residue" evidence="1">
    <location>
        <position position="1"/>
    </location>
</feature>
<accession>A0A6A4HRD2</accession>
<feature type="non-terminal residue" evidence="1">
    <location>
        <position position="61"/>
    </location>
</feature>
<proteinExistence type="predicted"/>
<evidence type="ECO:0000313" key="1">
    <source>
        <dbReference type="EMBL" id="KAE9401652.1"/>
    </source>
</evidence>
<protein>
    <submittedName>
        <fullName evidence="1">Uncharacterized protein</fullName>
    </submittedName>
</protein>
<dbReference type="Proteomes" id="UP000799118">
    <property type="component" value="Unassembled WGS sequence"/>
</dbReference>
<sequence length="61" mass="6761">FSFMVITALDIDTLHIDKSLQVTLNALDESSSVTRECARKLGKENFYIVGEFTDGDTFGSI</sequence>
<dbReference type="PANTHER" id="PTHR47182">
    <property type="entry name" value="CELL WALL ALPHA-1,3-GLUCAN SYNTHASE AGS1-RELATED"/>
    <property type="match status" value="1"/>
</dbReference>